<feature type="compositionally biased region" description="Pro residues" evidence="1">
    <location>
        <begin position="24"/>
        <end position="35"/>
    </location>
</feature>
<dbReference type="GeneID" id="18931423"/>
<protein>
    <submittedName>
        <fullName evidence="2">Uncharacterized protein</fullName>
    </submittedName>
</protein>
<gene>
    <name evidence="2" type="ORF">MELLADRAFT_70098</name>
</gene>
<organism evidence="3">
    <name type="scientific">Melampsora larici-populina (strain 98AG31 / pathotype 3-4-7)</name>
    <name type="common">Poplar leaf rust fungus</name>
    <dbReference type="NCBI Taxonomy" id="747676"/>
    <lineage>
        <taxon>Eukaryota</taxon>
        <taxon>Fungi</taxon>
        <taxon>Dikarya</taxon>
        <taxon>Basidiomycota</taxon>
        <taxon>Pucciniomycotina</taxon>
        <taxon>Pucciniomycetes</taxon>
        <taxon>Pucciniales</taxon>
        <taxon>Melampsoraceae</taxon>
        <taxon>Melampsora</taxon>
    </lineage>
</organism>
<dbReference type="VEuPathDB" id="FungiDB:MELLADRAFT_70098"/>
<dbReference type="RefSeq" id="XP_007419452.1">
    <property type="nucleotide sequence ID" value="XM_007419390.1"/>
</dbReference>
<evidence type="ECO:0000256" key="1">
    <source>
        <dbReference type="SAM" id="MobiDB-lite"/>
    </source>
</evidence>
<dbReference type="Proteomes" id="UP000001072">
    <property type="component" value="Unassembled WGS sequence"/>
</dbReference>
<feature type="region of interest" description="Disordered" evidence="1">
    <location>
        <begin position="1"/>
        <end position="79"/>
    </location>
</feature>
<name>F4SDK0_MELLP</name>
<dbReference type="EMBL" id="GL883263">
    <property type="protein sequence ID" value="EGF97273.1"/>
    <property type="molecule type" value="Genomic_DNA"/>
</dbReference>
<evidence type="ECO:0000313" key="3">
    <source>
        <dbReference type="Proteomes" id="UP000001072"/>
    </source>
</evidence>
<feature type="compositionally biased region" description="Basic and acidic residues" evidence="1">
    <location>
        <begin position="1"/>
        <end position="13"/>
    </location>
</feature>
<accession>F4SDK0</accession>
<reference evidence="3" key="1">
    <citation type="journal article" date="2011" name="Proc. Natl. Acad. Sci. U.S.A.">
        <title>Obligate biotrophy features unraveled by the genomic analysis of rust fungi.</title>
        <authorList>
            <person name="Duplessis S."/>
            <person name="Cuomo C.A."/>
            <person name="Lin Y.-C."/>
            <person name="Aerts A."/>
            <person name="Tisserant E."/>
            <person name="Veneault-Fourrey C."/>
            <person name="Joly D.L."/>
            <person name="Hacquard S."/>
            <person name="Amselem J."/>
            <person name="Cantarel B.L."/>
            <person name="Chiu R."/>
            <person name="Coutinho P.M."/>
            <person name="Feau N."/>
            <person name="Field M."/>
            <person name="Frey P."/>
            <person name="Gelhaye E."/>
            <person name="Goldberg J."/>
            <person name="Grabherr M.G."/>
            <person name="Kodira C.D."/>
            <person name="Kohler A."/>
            <person name="Kuees U."/>
            <person name="Lindquist E.A."/>
            <person name="Lucas S.M."/>
            <person name="Mago R."/>
            <person name="Mauceli E."/>
            <person name="Morin E."/>
            <person name="Murat C."/>
            <person name="Pangilinan J.L."/>
            <person name="Park R."/>
            <person name="Pearson M."/>
            <person name="Quesneville H."/>
            <person name="Rouhier N."/>
            <person name="Sakthikumar S."/>
            <person name="Salamov A.A."/>
            <person name="Schmutz J."/>
            <person name="Selles B."/>
            <person name="Shapiro H."/>
            <person name="Tanguay P."/>
            <person name="Tuskan G.A."/>
            <person name="Henrissat B."/>
            <person name="Van de Peer Y."/>
            <person name="Rouze P."/>
            <person name="Ellis J.G."/>
            <person name="Dodds P.N."/>
            <person name="Schein J.E."/>
            <person name="Zhong S."/>
            <person name="Hamelin R.C."/>
            <person name="Grigoriev I.V."/>
            <person name="Szabo L.J."/>
            <person name="Martin F."/>
        </authorList>
    </citation>
    <scope>NUCLEOTIDE SEQUENCE [LARGE SCALE GENOMIC DNA]</scope>
    <source>
        <strain evidence="3">98AG31 / pathotype 3-4-7</strain>
    </source>
</reference>
<dbReference type="KEGG" id="mlr:MELLADRAFT_70098"/>
<dbReference type="HOGENOM" id="CLU_1669773_0_0_1"/>
<sequence>MDLGQLKEHDVAPAKDITTCAEPAPVPVTPNPPPRNESNPVTQSATTAPPIGEERNELENQNAFAQPTSAQPTSATESFWSVLDTEISQTTPTLGQTTPVTSLPVVVDHGMNQSTPGPSLLSRFGSRSVSPMVDTINPQYLLPGIDTRLNKYKKRQQLDDREAEGSNSKKRRM</sequence>
<keyword evidence="3" id="KW-1185">Reference proteome</keyword>
<evidence type="ECO:0000313" key="2">
    <source>
        <dbReference type="EMBL" id="EGF97273.1"/>
    </source>
</evidence>
<proteinExistence type="predicted"/>
<feature type="compositionally biased region" description="Polar residues" evidence="1">
    <location>
        <begin position="59"/>
        <end position="79"/>
    </location>
</feature>
<dbReference type="AlphaFoldDB" id="F4SDK0"/>
<dbReference type="InParanoid" id="F4SDK0"/>
<feature type="compositionally biased region" description="Polar residues" evidence="1">
    <location>
        <begin position="38"/>
        <end position="47"/>
    </location>
</feature>